<protein>
    <recommendedName>
        <fullName evidence="4">F-box domain-containing protein</fullName>
    </recommendedName>
</protein>
<dbReference type="PANTHER" id="PTHR31672">
    <property type="entry name" value="BNACNNG10540D PROTEIN"/>
    <property type="match status" value="1"/>
</dbReference>
<name>A0A3B6JML4_WHEAT</name>
<reference evidence="2" key="2">
    <citation type="submission" date="2018-10" db="UniProtKB">
        <authorList>
            <consortium name="EnsemblPlants"/>
        </authorList>
    </citation>
    <scope>IDENTIFICATION</scope>
</reference>
<evidence type="ECO:0008006" key="4">
    <source>
        <dbReference type="Google" id="ProtNLM"/>
    </source>
</evidence>
<dbReference type="InterPro" id="IPR050796">
    <property type="entry name" value="SCF_F-box_component"/>
</dbReference>
<evidence type="ECO:0000256" key="1">
    <source>
        <dbReference type="SAM" id="MobiDB-lite"/>
    </source>
</evidence>
<reference evidence="2" key="1">
    <citation type="submission" date="2018-08" db="EMBL/GenBank/DDBJ databases">
        <authorList>
            <person name="Rossello M."/>
        </authorList>
    </citation>
    <scope>NUCLEOTIDE SEQUENCE [LARGE SCALE GENOMIC DNA]</scope>
    <source>
        <strain evidence="2">cv. Chinese Spring</strain>
    </source>
</reference>
<accession>A0A3B6JML4</accession>
<proteinExistence type="predicted"/>
<dbReference type="EnsemblPlants" id="TraesCS4D02G314600.1">
    <property type="protein sequence ID" value="TraesCS4D02G314600.1"/>
    <property type="gene ID" value="TraesCS4D02G314600"/>
</dbReference>
<dbReference type="Gramene" id="TraesRN4D0100762700.1">
    <property type="protein sequence ID" value="TraesRN4D0100762700.1"/>
    <property type="gene ID" value="TraesRN4D0100762700"/>
</dbReference>
<dbReference type="STRING" id="4565.A0A3B6JML4"/>
<dbReference type="OrthoDB" id="601306at2759"/>
<organism evidence="2">
    <name type="scientific">Triticum aestivum</name>
    <name type="common">Wheat</name>
    <dbReference type="NCBI Taxonomy" id="4565"/>
    <lineage>
        <taxon>Eukaryota</taxon>
        <taxon>Viridiplantae</taxon>
        <taxon>Streptophyta</taxon>
        <taxon>Embryophyta</taxon>
        <taxon>Tracheophyta</taxon>
        <taxon>Spermatophyta</taxon>
        <taxon>Magnoliopsida</taxon>
        <taxon>Liliopsida</taxon>
        <taxon>Poales</taxon>
        <taxon>Poaceae</taxon>
        <taxon>BOP clade</taxon>
        <taxon>Pooideae</taxon>
        <taxon>Triticodae</taxon>
        <taxon>Triticeae</taxon>
        <taxon>Triticinae</taxon>
        <taxon>Triticum</taxon>
    </lineage>
</organism>
<sequence>MMADVSGGGWLPDEMIMEVLLRLPAKSLLRFRPSAAPGRRSSPRSSSAASTSPPKLLFVSPTATSDSSTEVCSVSLSAGPEDDLKLFTLDSACGDSMQLLMPAPCHGLNLLFDAVAPAYYICNAATRAVTRLPPFPRGFRHASAGLGFDARTRRYKVVRLIGGTHDDIESVRCEVYTHGDHVGGGSPMDSWRPPAGGGVPLGLRRFAGAAVSDAQFHNLPPVFANGSLHWSLHPLSSKRPRAAVISFSLADETFSFIGPPPFWTSPAPLLASDPESIPYRNAELEGHLVQMDNQLCMVRDLRYDGNTGGCILEIWKLSDRSSGAWSLYHAVHLFGRVARDLCRPEVMRVIGSTSGNGRLGKKIIIITSEHIMYDEFRKKAHTYDLSSESLETILSIEETHASLEGVTPSSRFSLFEESLAPVHRFAEHA</sequence>
<evidence type="ECO:0000313" key="2">
    <source>
        <dbReference type="EnsemblPlants" id="TraesCS4D02G314600.1"/>
    </source>
</evidence>
<evidence type="ECO:0000313" key="3">
    <source>
        <dbReference type="Proteomes" id="UP000019116"/>
    </source>
</evidence>
<dbReference type="Gramene" id="TraesCS4D02G314600.1">
    <property type="protein sequence ID" value="TraesCS4D02G314600.1"/>
    <property type="gene ID" value="TraesCS4D02G314600"/>
</dbReference>
<dbReference type="AlphaFoldDB" id="A0A3B6JML4"/>
<feature type="region of interest" description="Disordered" evidence="1">
    <location>
        <begin position="34"/>
        <end position="55"/>
    </location>
</feature>
<dbReference type="PANTHER" id="PTHR31672:SF2">
    <property type="entry name" value="F-BOX DOMAIN-CONTAINING PROTEIN"/>
    <property type="match status" value="1"/>
</dbReference>
<keyword evidence="3" id="KW-1185">Reference proteome</keyword>
<dbReference type="Gramene" id="TraesCS4D03G0736700.1">
    <property type="protein sequence ID" value="TraesCS4D03G0736700.1.CDS"/>
    <property type="gene ID" value="TraesCS4D03G0736700"/>
</dbReference>
<feature type="compositionally biased region" description="Low complexity" evidence="1">
    <location>
        <begin position="34"/>
        <end position="54"/>
    </location>
</feature>
<dbReference type="Proteomes" id="UP000019116">
    <property type="component" value="Chromosome 4D"/>
</dbReference>